<dbReference type="SUPFAM" id="SSF143011">
    <property type="entry name" value="RelE-like"/>
    <property type="match status" value="1"/>
</dbReference>
<name>A0A511AFC5_9MICO</name>
<dbReference type="GO" id="GO:0006401">
    <property type="term" value="P:RNA catabolic process"/>
    <property type="evidence" value="ECO:0007669"/>
    <property type="project" value="InterPro"/>
</dbReference>
<dbReference type="Gene3D" id="3.30.2310.20">
    <property type="entry name" value="RelE-like"/>
    <property type="match status" value="1"/>
</dbReference>
<dbReference type="GO" id="GO:0004519">
    <property type="term" value="F:endonuclease activity"/>
    <property type="evidence" value="ECO:0007669"/>
    <property type="project" value="UniProtKB-KW"/>
</dbReference>
<evidence type="ECO:0000256" key="2">
    <source>
        <dbReference type="ARBA" id="ARBA00022649"/>
    </source>
</evidence>
<dbReference type="EMBL" id="BJUW01000002">
    <property type="protein sequence ID" value="GEK85361.1"/>
    <property type="molecule type" value="Genomic_DNA"/>
</dbReference>
<keyword evidence="9" id="KW-1185">Reference proteome</keyword>
<evidence type="ECO:0000256" key="5">
    <source>
        <dbReference type="ARBA" id="ARBA00022801"/>
    </source>
</evidence>
<dbReference type="PANTHER" id="PTHR38039">
    <property type="entry name" value="TOXIN YOEB"/>
    <property type="match status" value="1"/>
</dbReference>
<evidence type="ECO:0000256" key="6">
    <source>
        <dbReference type="ARBA" id="ARBA00030388"/>
    </source>
</evidence>
<gene>
    <name evidence="8" type="ORF">MAE01_05370</name>
</gene>
<evidence type="ECO:0000256" key="1">
    <source>
        <dbReference type="ARBA" id="ARBA00008172"/>
    </source>
</evidence>
<dbReference type="GO" id="GO:0016787">
    <property type="term" value="F:hydrolase activity"/>
    <property type="evidence" value="ECO:0007669"/>
    <property type="project" value="UniProtKB-KW"/>
</dbReference>
<dbReference type="AlphaFoldDB" id="A0A511AFC5"/>
<evidence type="ECO:0000256" key="7">
    <source>
        <dbReference type="ARBA" id="ARBA00050056"/>
    </source>
</evidence>
<protein>
    <recommendedName>
        <fullName evidence="7">Endoribonuclease YoeB</fullName>
    </recommendedName>
    <alternativeName>
        <fullName evidence="6">Putative mRNA interferase YoeB</fullName>
    </alternativeName>
</protein>
<dbReference type="GO" id="GO:0045892">
    <property type="term" value="P:negative regulation of DNA-templated transcription"/>
    <property type="evidence" value="ECO:0007669"/>
    <property type="project" value="TreeGrafter"/>
</dbReference>
<dbReference type="Proteomes" id="UP000321225">
    <property type="component" value="Unassembled WGS sequence"/>
</dbReference>
<comment type="caution">
    <text evidence="8">The sequence shown here is derived from an EMBL/GenBank/DDBJ whole genome shotgun (WGS) entry which is preliminary data.</text>
</comment>
<evidence type="ECO:0000313" key="8">
    <source>
        <dbReference type="EMBL" id="GEK85361.1"/>
    </source>
</evidence>
<dbReference type="NCBIfam" id="TIGR02116">
    <property type="entry name" value="toxin_Txe_YoeB"/>
    <property type="match status" value="1"/>
</dbReference>
<reference evidence="8 9" key="1">
    <citation type="submission" date="2019-07" db="EMBL/GenBank/DDBJ databases">
        <title>Whole genome shotgun sequence of Microbacterium aerolatum NBRC 103071.</title>
        <authorList>
            <person name="Hosoyama A."/>
            <person name="Uohara A."/>
            <person name="Ohji S."/>
            <person name="Ichikawa N."/>
        </authorList>
    </citation>
    <scope>NUCLEOTIDE SEQUENCE [LARGE SCALE GENOMIC DNA]</scope>
    <source>
        <strain evidence="8 9">NBRC 103071</strain>
    </source>
</reference>
<evidence type="ECO:0000256" key="3">
    <source>
        <dbReference type="ARBA" id="ARBA00022722"/>
    </source>
</evidence>
<comment type="similarity">
    <text evidence="1">Belongs to the YoeB family.</text>
</comment>
<proteinExistence type="inferred from homology"/>
<sequence>MTTARLLTWTPEAWEDYLHWQTQDRKTLRRINQLIADVLRDDPFEGIGKPEPLRHALAGAWSRRIDEANRLVYVADATHVTILQARYHY</sequence>
<dbReference type="InterPro" id="IPR035093">
    <property type="entry name" value="RelE/ParE_toxin_dom_sf"/>
</dbReference>
<organism evidence="8 9">
    <name type="scientific">Microbacterium aerolatum</name>
    <dbReference type="NCBI Taxonomy" id="153731"/>
    <lineage>
        <taxon>Bacteria</taxon>
        <taxon>Bacillati</taxon>
        <taxon>Actinomycetota</taxon>
        <taxon>Actinomycetes</taxon>
        <taxon>Micrococcales</taxon>
        <taxon>Microbacteriaceae</taxon>
        <taxon>Microbacterium</taxon>
    </lineage>
</organism>
<dbReference type="OrthoDB" id="9801102at2"/>
<dbReference type="RefSeq" id="WP_147038011.1">
    <property type="nucleotide sequence ID" value="NZ_BJUW01000002.1"/>
</dbReference>
<keyword evidence="2" id="KW-1277">Toxin-antitoxin system</keyword>
<evidence type="ECO:0000313" key="9">
    <source>
        <dbReference type="Proteomes" id="UP000321225"/>
    </source>
</evidence>
<dbReference type="InterPro" id="IPR009614">
    <property type="entry name" value="YoeB_toxin"/>
</dbReference>
<accession>A0A511AFC5</accession>
<dbReference type="PANTHER" id="PTHR38039:SF1">
    <property type="entry name" value="TOXIN YOEB"/>
    <property type="match status" value="1"/>
</dbReference>
<keyword evidence="4" id="KW-0255">Endonuclease</keyword>
<dbReference type="Pfam" id="PF06769">
    <property type="entry name" value="YoeB_toxin"/>
    <property type="match status" value="1"/>
</dbReference>
<evidence type="ECO:0000256" key="4">
    <source>
        <dbReference type="ARBA" id="ARBA00022759"/>
    </source>
</evidence>
<keyword evidence="3" id="KW-0540">Nuclease</keyword>
<keyword evidence="5" id="KW-0378">Hydrolase</keyword>